<dbReference type="NCBIfam" id="TIGR00229">
    <property type="entry name" value="sensory_box"/>
    <property type="match status" value="1"/>
</dbReference>
<dbReference type="Pfam" id="PF25601">
    <property type="entry name" value="AAA_lid_14"/>
    <property type="match status" value="1"/>
</dbReference>
<reference evidence="8" key="1">
    <citation type="submission" date="2020-12" db="EMBL/GenBank/DDBJ databases">
        <title>Clostridium thailandense sp. nov., a novel acetogenic bacterium isolated from peat land soil in Thailand.</title>
        <authorList>
            <person name="Chaikitkaew S."/>
            <person name="Birkeland N.K."/>
        </authorList>
    </citation>
    <scope>NUCLEOTIDE SEQUENCE</scope>
    <source>
        <strain evidence="8">DSM 17425</strain>
    </source>
</reference>
<dbReference type="EMBL" id="JAEEGB010000026">
    <property type="protein sequence ID" value="MBI6874361.1"/>
    <property type="molecule type" value="Genomic_DNA"/>
</dbReference>
<dbReference type="GO" id="GO:0006355">
    <property type="term" value="P:regulation of DNA-templated transcription"/>
    <property type="evidence" value="ECO:0007669"/>
    <property type="project" value="InterPro"/>
</dbReference>
<dbReference type="FunFam" id="3.40.50.300:FF:000006">
    <property type="entry name" value="DNA-binding transcriptional regulator NtrC"/>
    <property type="match status" value="1"/>
</dbReference>
<keyword evidence="9" id="KW-1185">Reference proteome</keyword>
<dbReference type="Gene3D" id="3.40.50.300">
    <property type="entry name" value="P-loop containing nucleotide triphosphate hydrolases"/>
    <property type="match status" value="1"/>
</dbReference>
<feature type="domain" description="Sigma-54 factor interaction" evidence="6">
    <location>
        <begin position="296"/>
        <end position="526"/>
    </location>
</feature>
<dbReference type="Pfam" id="PF01590">
    <property type="entry name" value="GAF"/>
    <property type="match status" value="1"/>
</dbReference>
<dbReference type="SMART" id="SM00091">
    <property type="entry name" value="PAS"/>
    <property type="match status" value="1"/>
</dbReference>
<dbReference type="InterPro" id="IPR035965">
    <property type="entry name" value="PAS-like_dom_sf"/>
</dbReference>
<evidence type="ECO:0000313" key="8">
    <source>
        <dbReference type="EMBL" id="MBI6874361.1"/>
    </source>
</evidence>
<proteinExistence type="predicted"/>
<keyword evidence="5" id="KW-0804">Transcription</keyword>
<dbReference type="PANTHER" id="PTHR32071:SF57">
    <property type="entry name" value="C4-DICARBOXYLATE TRANSPORT TRANSCRIPTIONAL REGULATORY PROTEIN DCTD"/>
    <property type="match status" value="1"/>
</dbReference>
<dbReference type="Gene3D" id="3.30.450.40">
    <property type="match status" value="1"/>
</dbReference>
<evidence type="ECO:0000256" key="5">
    <source>
        <dbReference type="ARBA" id="ARBA00023163"/>
    </source>
</evidence>
<dbReference type="PRINTS" id="PR01590">
    <property type="entry name" value="HTHFIS"/>
</dbReference>
<evidence type="ECO:0000256" key="4">
    <source>
        <dbReference type="ARBA" id="ARBA00023125"/>
    </source>
</evidence>
<keyword evidence="2" id="KW-0067">ATP-binding</keyword>
<keyword evidence="1" id="KW-0547">Nucleotide-binding</keyword>
<dbReference type="SMART" id="SM00382">
    <property type="entry name" value="AAA"/>
    <property type="match status" value="1"/>
</dbReference>
<name>A0A934I3L8_9CLOT</name>
<dbReference type="Gene3D" id="3.30.450.20">
    <property type="entry name" value="PAS domain"/>
    <property type="match status" value="1"/>
</dbReference>
<protein>
    <submittedName>
        <fullName evidence="8">Sigma 54-interacting transcriptional regulator</fullName>
    </submittedName>
</protein>
<dbReference type="Pfam" id="PF13188">
    <property type="entry name" value="PAS_8"/>
    <property type="match status" value="1"/>
</dbReference>
<dbReference type="InterPro" id="IPR002078">
    <property type="entry name" value="Sigma_54_int"/>
</dbReference>
<evidence type="ECO:0000259" key="7">
    <source>
        <dbReference type="PROSITE" id="PS50112"/>
    </source>
</evidence>
<dbReference type="SUPFAM" id="SSF46689">
    <property type="entry name" value="Homeodomain-like"/>
    <property type="match status" value="1"/>
</dbReference>
<dbReference type="PROSITE" id="PS50112">
    <property type="entry name" value="PAS"/>
    <property type="match status" value="1"/>
</dbReference>
<dbReference type="Proteomes" id="UP000622687">
    <property type="component" value="Unassembled WGS sequence"/>
</dbReference>
<dbReference type="InterPro" id="IPR002197">
    <property type="entry name" value="HTH_Fis"/>
</dbReference>
<dbReference type="InterPro" id="IPR003018">
    <property type="entry name" value="GAF"/>
</dbReference>
<organism evidence="8 9">
    <name type="scientific">Clostridium aciditolerans</name>
    <dbReference type="NCBI Taxonomy" id="339861"/>
    <lineage>
        <taxon>Bacteria</taxon>
        <taxon>Bacillati</taxon>
        <taxon>Bacillota</taxon>
        <taxon>Clostridia</taxon>
        <taxon>Eubacteriales</taxon>
        <taxon>Clostridiaceae</taxon>
        <taxon>Clostridium</taxon>
    </lineage>
</organism>
<dbReference type="InterPro" id="IPR009057">
    <property type="entry name" value="Homeodomain-like_sf"/>
</dbReference>
<evidence type="ECO:0000256" key="1">
    <source>
        <dbReference type="ARBA" id="ARBA00022741"/>
    </source>
</evidence>
<dbReference type="GO" id="GO:0005524">
    <property type="term" value="F:ATP binding"/>
    <property type="evidence" value="ECO:0007669"/>
    <property type="project" value="UniProtKB-KW"/>
</dbReference>
<comment type="caution">
    <text evidence="8">The sequence shown here is derived from an EMBL/GenBank/DDBJ whole genome shotgun (WGS) entry which is preliminary data.</text>
</comment>
<dbReference type="SUPFAM" id="SSF55785">
    <property type="entry name" value="PYP-like sensor domain (PAS domain)"/>
    <property type="match status" value="1"/>
</dbReference>
<dbReference type="InterPro" id="IPR003593">
    <property type="entry name" value="AAA+_ATPase"/>
</dbReference>
<dbReference type="Pfam" id="PF02954">
    <property type="entry name" value="HTH_8"/>
    <property type="match status" value="1"/>
</dbReference>
<dbReference type="InterPro" id="IPR027417">
    <property type="entry name" value="P-loop_NTPase"/>
</dbReference>
<dbReference type="InterPro" id="IPR000014">
    <property type="entry name" value="PAS"/>
</dbReference>
<dbReference type="InterPro" id="IPR025943">
    <property type="entry name" value="Sigma_54_int_dom_ATP-bd_2"/>
</dbReference>
<accession>A0A934I3L8</accession>
<dbReference type="InterPro" id="IPR025944">
    <property type="entry name" value="Sigma_54_int_dom_CS"/>
</dbReference>
<feature type="domain" description="PAS" evidence="7">
    <location>
        <begin position="168"/>
        <end position="212"/>
    </location>
</feature>
<dbReference type="PROSITE" id="PS50045">
    <property type="entry name" value="SIGMA54_INTERACT_4"/>
    <property type="match status" value="1"/>
</dbReference>
<gene>
    <name evidence="8" type="ORF">I6U51_16945</name>
</gene>
<dbReference type="PANTHER" id="PTHR32071">
    <property type="entry name" value="TRANSCRIPTIONAL REGULATORY PROTEIN"/>
    <property type="match status" value="1"/>
</dbReference>
<keyword evidence="4" id="KW-0238">DNA-binding</keyword>
<evidence type="ECO:0000313" key="9">
    <source>
        <dbReference type="Proteomes" id="UP000622687"/>
    </source>
</evidence>
<dbReference type="Pfam" id="PF00158">
    <property type="entry name" value="Sigma54_activat"/>
    <property type="match status" value="1"/>
</dbReference>
<dbReference type="InterPro" id="IPR058031">
    <property type="entry name" value="AAA_lid_NorR"/>
</dbReference>
<evidence type="ECO:0000259" key="6">
    <source>
        <dbReference type="PROSITE" id="PS50045"/>
    </source>
</evidence>
<dbReference type="SUPFAM" id="SSF52540">
    <property type="entry name" value="P-loop containing nucleoside triphosphate hydrolases"/>
    <property type="match status" value="1"/>
</dbReference>
<dbReference type="AlphaFoldDB" id="A0A934I3L8"/>
<dbReference type="InterPro" id="IPR029016">
    <property type="entry name" value="GAF-like_dom_sf"/>
</dbReference>
<dbReference type="CDD" id="cd00130">
    <property type="entry name" value="PAS"/>
    <property type="match status" value="1"/>
</dbReference>
<evidence type="ECO:0000256" key="2">
    <source>
        <dbReference type="ARBA" id="ARBA00022840"/>
    </source>
</evidence>
<evidence type="ECO:0000256" key="3">
    <source>
        <dbReference type="ARBA" id="ARBA00023015"/>
    </source>
</evidence>
<dbReference type="PROSITE" id="PS00688">
    <property type="entry name" value="SIGMA54_INTERACT_3"/>
    <property type="match status" value="1"/>
</dbReference>
<keyword evidence="3" id="KW-0805">Transcription regulation</keyword>
<dbReference type="GO" id="GO:0043565">
    <property type="term" value="F:sequence-specific DNA binding"/>
    <property type="evidence" value="ECO:0007669"/>
    <property type="project" value="InterPro"/>
</dbReference>
<dbReference type="Gene3D" id="1.10.8.60">
    <property type="match status" value="1"/>
</dbReference>
<dbReference type="PROSITE" id="PS00676">
    <property type="entry name" value="SIGMA54_INTERACT_2"/>
    <property type="match status" value="1"/>
</dbReference>
<dbReference type="Gene3D" id="1.10.10.60">
    <property type="entry name" value="Homeodomain-like"/>
    <property type="match status" value="1"/>
</dbReference>
<sequence length="616" mass="69413">MNIDPFNSSIKQVSEQELSIKLNQNKELIDVAEPIMERLYNIVEGSGFVIVLTDRKGCIIKIIGDKEWPKSKELHLILGSLWSEESIGTNAIGTALRLNKPIQIIGAEHYNVNNHCLTCSAAAIHNEDGELIGCINMSGNYSKANSHTTGIVVSGAYSIERQLALIKSNKLLNVIFDSMSDGMLVLDKNFKIVRANNTAAKILGVPIEEILNLSIDSILKNMDVIKNKLITEKNYHNMDCSFFIRNKRLKCSMNAFPVIINEVINGMVITFKDEGSVHKIVNSMAGFTASYKFEDIVTKNELMKKTIDLAKKASLTSCNILIEGPSGTGKELFAQSIHNYSNRGSGPFVAVNCASLPKELIESELFGYEKGAFTGATKDGHPGKFELANGGTIFLDEIGEMPLDMQSKLLRVLDNNKITRLGGTYEKVLNVRIIAATNRNLIEEINDKSFREDLYYRLNVMNVKTIPLKDRPEDIEILANHFVQRLNLKTSGVFKYLDEKYLKAIRAYHWPGNVRELRNVVERSYYLCESNNISDELLYDYIVKYKTSTKLHEHSIKKEILTIDEFEKQNIEITIKKCNGDLLKAARILNISRATIYRRVKKYGININKIQADVLL</sequence>
<dbReference type="CDD" id="cd00009">
    <property type="entry name" value="AAA"/>
    <property type="match status" value="1"/>
</dbReference>